<organism evidence="8 9">
    <name type="scientific">Exserohilum turcicum (strain 28A)</name>
    <name type="common">Northern leaf blight fungus</name>
    <name type="synonym">Setosphaeria turcica</name>
    <dbReference type="NCBI Taxonomy" id="671987"/>
    <lineage>
        <taxon>Eukaryota</taxon>
        <taxon>Fungi</taxon>
        <taxon>Dikarya</taxon>
        <taxon>Ascomycota</taxon>
        <taxon>Pezizomycotina</taxon>
        <taxon>Dothideomycetes</taxon>
        <taxon>Pleosporomycetidae</taxon>
        <taxon>Pleosporales</taxon>
        <taxon>Pleosporineae</taxon>
        <taxon>Pleosporaceae</taxon>
        <taxon>Exserohilum</taxon>
    </lineage>
</organism>
<keyword evidence="3 6" id="KW-0931">ER-Golgi transport</keyword>
<keyword evidence="4 6" id="KW-0333">Golgi apparatus</keyword>
<dbReference type="CDD" id="cd14855">
    <property type="entry name" value="TRAPPC1_MUM2"/>
    <property type="match status" value="1"/>
</dbReference>
<evidence type="ECO:0000256" key="4">
    <source>
        <dbReference type="ARBA" id="ARBA00023034"/>
    </source>
</evidence>
<evidence type="ECO:0000256" key="3">
    <source>
        <dbReference type="ARBA" id="ARBA00022892"/>
    </source>
</evidence>
<dbReference type="PANTHER" id="PTHR23249">
    <property type="entry name" value="TRAFFICKING PROTEIN PARTICLE COMPLEX SUBUNIT"/>
    <property type="match status" value="1"/>
</dbReference>
<dbReference type="InterPro" id="IPR007233">
    <property type="entry name" value="TRAPPC"/>
</dbReference>
<evidence type="ECO:0000256" key="7">
    <source>
        <dbReference type="SAM" id="MobiDB-lite"/>
    </source>
</evidence>
<evidence type="ECO:0000256" key="1">
    <source>
        <dbReference type="ARBA" id="ARBA00022448"/>
    </source>
</evidence>
<comment type="similarity">
    <text evidence="5">Belongs to the TRAPP small subunits family. BET5 subfamily.</text>
</comment>
<dbReference type="SMART" id="SM01399">
    <property type="entry name" value="Sybindin"/>
    <property type="match status" value="1"/>
</dbReference>
<dbReference type="PANTHER" id="PTHR23249:SF16">
    <property type="entry name" value="TRAFFICKING PROTEIN PARTICLE COMPLEX SUBUNIT 1"/>
    <property type="match status" value="1"/>
</dbReference>
<dbReference type="STRING" id="671987.R0IY10"/>
<dbReference type="InterPro" id="IPR011012">
    <property type="entry name" value="Longin-like_dom_sf"/>
</dbReference>
<dbReference type="eggNOG" id="KOG3368">
    <property type="taxonomic scope" value="Eukaryota"/>
</dbReference>
<evidence type="ECO:0000313" key="8">
    <source>
        <dbReference type="EMBL" id="EOA89456.1"/>
    </source>
</evidence>
<reference evidence="8 9" key="2">
    <citation type="journal article" date="2013" name="PLoS Genet.">
        <title>Comparative genome structure, secondary metabolite, and effector coding capacity across Cochliobolus pathogens.</title>
        <authorList>
            <person name="Condon B.J."/>
            <person name="Leng Y."/>
            <person name="Wu D."/>
            <person name="Bushley K.E."/>
            <person name="Ohm R.A."/>
            <person name="Otillar R."/>
            <person name="Martin J."/>
            <person name="Schackwitz W."/>
            <person name="Grimwood J."/>
            <person name="MohdZainudin N."/>
            <person name="Xue C."/>
            <person name="Wang R."/>
            <person name="Manning V.A."/>
            <person name="Dhillon B."/>
            <person name="Tu Z.J."/>
            <person name="Steffenson B.J."/>
            <person name="Salamov A."/>
            <person name="Sun H."/>
            <person name="Lowry S."/>
            <person name="LaButti K."/>
            <person name="Han J."/>
            <person name="Copeland A."/>
            <person name="Lindquist E."/>
            <person name="Barry K."/>
            <person name="Schmutz J."/>
            <person name="Baker S.E."/>
            <person name="Ciuffetti L.M."/>
            <person name="Grigoriev I.V."/>
            <person name="Zhong S."/>
            <person name="Turgeon B.G."/>
        </authorList>
    </citation>
    <scope>NUCLEOTIDE SEQUENCE [LARGE SCALE GENOMIC DNA]</scope>
    <source>
        <strain evidence="9">28A</strain>
    </source>
</reference>
<evidence type="ECO:0000313" key="9">
    <source>
        <dbReference type="Proteomes" id="UP000016935"/>
    </source>
</evidence>
<keyword evidence="1 6" id="KW-0813">Transport</keyword>
<comment type="subcellular location">
    <subcellularLocation>
        <location evidence="6">Endoplasmic reticulum</location>
    </subcellularLocation>
    <subcellularLocation>
        <location evidence="6">Golgi apparatus</location>
        <location evidence="6">cis-Golgi network</location>
    </subcellularLocation>
</comment>
<dbReference type="GO" id="GO:0030008">
    <property type="term" value="C:TRAPP complex"/>
    <property type="evidence" value="ECO:0007669"/>
    <property type="project" value="UniProtKB-UniRule"/>
</dbReference>
<dbReference type="HOGENOM" id="CLU_053380_4_0_1"/>
<keyword evidence="9" id="KW-1185">Reference proteome</keyword>
<name>R0IY10_EXST2</name>
<protein>
    <recommendedName>
        <fullName evidence="6">Trafficking protein particle complex subunit</fullName>
    </recommendedName>
</protein>
<feature type="compositionally biased region" description="Low complexity" evidence="7">
    <location>
        <begin position="119"/>
        <end position="133"/>
    </location>
</feature>
<evidence type="ECO:0000256" key="2">
    <source>
        <dbReference type="ARBA" id="ARBA00022824"/>
    </source>
</evidence>
<dbReference type="AlphaFoldDB" id="R0IY10"/>
<dbReference type="GO" id="GO:0005794">
    <property type="term" value="C:Golgi apparatus"/>
    <property type="evidence" value="ECO:0007669"/>
    <property type="project" value="UniProtKB-SubCell"/>
</dbReference>
<gene>
    <name evidence="8" type="ORF">SETTUDRAFT_46279</name>
</gene>
<feature type="region of interest" description="Disordered" evidence="7">
    <location>
        <begin position="119"/>
        <end position="141"/>
    </location>
</feature>
<evidence type="ECO:0000256" key="5">
    <source>
        <dbReference type="ARBA" id="ARBA00038167"/>
    </source>
</evidence>
<reference evidence="8 9" key="1">
    <citation type="journal article" date="2012" name="PLoS Pathog.">
        <title>Diverse lifestyles and strategies of plant pathogenesis encoded in the genomes of eighteen Dothideomycetes fungi.</title>
        <authorList>
            <person name="Ohm R.A."/>
            <person name="Feau N."/>
            <person name="Henrissat B."/>
            <person name="Schoch C.L."/>
            <person name="Horwitz B.A."/>
            <person name="Barry K.W."/>
            <person name="Condon B.J."/>
            <person name="Copeland A.C."/>
            <person name="Dhillon B."/>
            <person name="Glaser F."/>
            <person name="Hesse C.N."/>
            <person name="Kosti I."/>
            <person name="LaButti K."/>
            <person name="Lindquist E.A."/>
            <person name="Lucas S."/>
            <person name="Salamov A.A."/>
            <person name="Bradshaw R.E."/>
            <person name="Ciuffetti L."/>
            <person name="Hamelin R.C."/>
            <person name="Kema G.H.J."/>
            <person name="Lawrence C."/>
            <person name="Scott J.A."/>
            <person name="Spatafora J.W."/>
            <person name="Turgeon B.G."/>
            <person name="de Wit P.J.G.M."/>
            <person name="Zhong S."/>
            <person name="Goodwin S.B."/>
            <person name="Grigoriev I.V."/>
        </authorList>
    </citation>
    <scope>NUCLEOTIDE SEQUENCE [LARGE SCALE GENOMIC DNA]</scope>
    <source>
        <strain evidence="9">28A</strain>
    </source>
</reference>
<sequence>MAIPRPASHVTTPALHACTPPLLHHHHHHHELSLTSPPPWPCPAAGWLPLPSLSRRACPRTSPSSIFRLPRIAIAASPGHSTHRRPSDDTPTPPPLAMVLYSFYIFDRHTECIYSRRWTPARPSSSSSAPKAATLPQSGNSVASNGDVVAAVRKGMSHSDDEKLVFGLVFSLRNFVTKLGGADDTFLSYRTGEYKLHYYETPTRMKFVMLTDTKVINLRQYLHQIWANLYVEYVVKNPLAPVEHPGGIGVANELFERGLEAFITAVLPV</sequence>
<dbReference type="GeneID" id="19405042"/>
<keyword evidence="2 6" id="KW-0256">Endoplasmic reticulum</keyword>
<dbReference type="SUPFAM" id="SSF64356">
    <property type="entry name" value="SNARE-like"/>
    <property type="match status" value="1"/>
</dbReference>
<accession>R0IY10</accession>
<dbReference type="EMBL" id="KB908515">
    <property type="protein sequence ID" value="EOA89456.1"/>
    <property type="molecule type" value="Genomic_DNA"/>
</dbReference>
<proteinExistence type="inferred from homology"/>
<dbReference type="FunFam" id="3.30.450.70:FF:000013">
    <property type="entry name" value="TRAPP complex subunit, variant"/>
    <property type="match status" value="1"/>
</dbReference>
<evidence type="ECO:0000256" key="6">
    <source>
        <dbReference type="RuleBase" id="RU366065"/>
    </source>
</evidence>
<dbReference type="GO" id="GO:0005783">
    <property type="term" value="C:endoplasmic reticulum"/>
    <property type="evidence" value="ECO:0007669"/>
    <property type="project" value="UniProtKB-SubCell"/>
</dbReference>
<dbReference type="GO" id="GO:0006888">
    <property type="term" value="P:endoplasmic reticulum to Golgi vesicle-mediated transport"/>
    <property type="evidence" value="ECO:0007669"/>
    <property type="project" value="UniProtKB-UniRule"/>
</dbReference>
<comment type="subunit">
    <text evidence="6">Part of the multisubunit transport protein particle (TRAPP) complex.</text>
</comment>
<dbReference type="RefSeq" id="XP_008022953.1">
    <property type="nucleotide sequence ID" value="XM_008024762.1"/>
</dbReference>
<dbReference type="OrthoDB" id="3364529at2759"/>
<dbReference type="Gene3D" id="3.30.450.70">
    <property type="match status" value="1"/>
</dbReference>
<dbReference type="Pfam" id="PF04099">
    <property type="entry name" value="Sybindin"/>
    <property type="match status" value="1"/>
</dbReference>
<dbReference type="Proteomes" id="UP000016935">
    <property type="component" value="Unassembled WGS sequence"/>
</dbReference>